<dbReference type="SUPFAM" id="SSF56112">
    <property type="entry name" value="Protein kinase-like (PK-like)"/>
    <property type="match status" value="1"/>
</dbReference>
<dbReference type="InterPro" id="IPR011009">
    <property type="entry name" value="Kinase-like_dom_sf"/>
</dbReference>
<dbReference type="Gene3D" id="3.30.1010.10">
    <property type="entry name" value="Phosphatidylinositol 3-kinase Catalytic Subunit, Chain A, domain 4"/>
    <property type="match status" value="1"/>
</dbReference>
<dbReference type="Pfam" id="PF15785">
    <property type="entry name" value="SMG1"/>
    <property type="match status" value="1"/>
</dbReference>
<dbReference type="SMART" id="SM00146">
    <property type="entry name" value="PI3Kc"/>
    <property type="match status" value="1"/>
</dbReference>
<reference evidence="13 14" key="1">
    <citation type="journal article" date="2024" name="BMC Genomics">
        <title>De novo assembly and annotation of Popillia japonica's genome with initial clues to its potential as an invasive pest.</title>
        <authorList>
            <person name="Cucini C."/>
            <person name="Boschi S."/>
            <person name="Funari R."/>
            <person name="Cardaioli E."/>
            <person name="Iannotti N."/>
            <person name="Marturano G."/>
            <person name="Paoli F."/>
            <person name="Bruttini M."/>
            <person name="Carapelli A."/>
            <person name="Frati F."/>
            <person name="Nardi F."/>
        </authorList>
    </citation>
    <scope>NUCLEOTIDE SEQUENCE [LARGE SCALE GENOMIC DNA]</scope>
    <source>
        <strain evidence="13">DMR45628</strain>
    </source>
</reference>
<dbReference type="InterPro" id="IPR039414">
    <property type="entry name" value="SMG1_PIKKc"/>
</dbReference>
<feature type="compositionally biased region" description="Acidic residues" evidence="10">
    <location>
        <begin position="22"/>
        <end position="33"/>
    </location>
</feature>
<sequence>MISNNSSHKLKASKSSDCQDNNLDDSVELESIDGEAIGDSNRRYQGSNYFDGRNRGAKPRRGEYKPNRNMERRGYRGRGNMASRRTDRDFSDGGVYIISRKYQDSLSKNTDTRISKLLRRLNNEEDLENSLTISKKLLEVLLIPDNALYIRKAFHILRDSMLEILQVAPGPLAKCQAARALGRMGYIMGQENDFERFQNWLFSKEYSHSDNLVFLFMKALQETLSLEKKKPVLAKHSAALMKCIVKTIETTDNVDVFKTGLEDLVNLIELYPNDFYPLFKDTIDLLIGWHVDHTQLLSNIEFISKCMQKLSKYFQINIDFSVTLILHFMEDIESYSNDLSKREDNIVERLTVFILALNTVLKCLGDAFNPNNEQITGNFVTTCLRTIVLTVNQALELFVPDNLTIAGNECISILLSVTYTKPAILNNAILSLVDLELALTNEFSNATIISMMIMISKVIKELSANLPMELIPKLLGPASEIIKLRQSLYTDVQEAAVYVYQSLLNLKNIPLLQEAYKYILGDLELVYKYVLPDISPLCQNNPFQEVSCTFENSENTILFLFRCLSQLANVSGSIIGMWALKPSILELLGVLLEPYNEKLSRMYPILQYSLLYLLFSHCKCYNYFISSSSLVTEKLNIIGHLGLPESLNIDDVGKSPNSGNFSIVLNVLHSTLITEPSEEATLLVLRWFEDVLVYSDPYLEVFYQTNEFKKLADVTLACGFCKNESIILTVCQNLDKLLSNKQLSWTNSFLLKVNELCILHMTSNDETIRNSYTRLSVHIPWDIAVMEFGKLHTIERAKHECNTLRSYNIDTVTMAQHMHIYGSIYGEIVPYHFKVFMNALLKDNNIEPTWLIEIFKSCWPLESDNQRNTEDFRSLALQNKAVLNNWATWEAAQFCVNTKLRTPLGKPNETFTNFESSMKNLLKELVKTPKQDDDIDNIEFKQNQVRLLLQFMYHLEICIYNASEGTAFAISQPSKPVRTFFSTNSPTCKEWFSRVRSTLIQLSLHAGQPALTLKHGQLLLKDLIESDKGNSTEFEYTVMYITLALLNMREYDALQGLYVYCQRMSTSNDFSWIKYSVDQASGKFEIAAEGYKNILQKNSKFPQLIKHFISDQIVNCYKHINNWHEIIKWNDDSSGFVSNDINKYLFNSIDFDCVHKLYDMENNHAFNELNIWNEEKTSKTWSTYDVLYHTEREVYSAALNITKDSKDVSFSLLDSTLDRVYSVMQNELLSLPSEYLQNYCVINYVIHGLKNIINSIPVSNIFLVSENFENEIDKIDSGVLSKILWWSEYFAKLQNQGFSLFCSNLRLNVIKRARKEKNYFLAANQLYEFLQDKDMVFLNEAHEENKLLNIANSLMKKIPEITMWSLDTAKAVQEMVKLLYVDPECRQLTFNLCAIASTSISKCADRFGGVELRHISSKILLKLASWLQTNEQVSITELNSPLGKFLTVLPEIPTIEMTNIIPITEMAVGKLLQFSVQQCNQGLAKSWNAFGTWCYRWGRKMVDSSGELTNVLTSEDQQTIQNILPNNATSDDLKRVYLILSQTRVTINEEDIDSTDINTSAMIRCQLQSVPILSNAHESELQELVQIWRNIHKRVYAYYELSAEAYFRYLHLATNSENVTKSTESNTVTVTLRLLRLIVKHALELQTVLEEGLAKTPTHPWKVIIPQLFSRLNHPENYVRQRVSELLCRVAVDAPHLIMFPAVVGALEGGVKFDFSDISLPKDCLSQNNESNADTEDEIDDSYDSETDDSKNVLQSCFKTMVDTLSKQAPETINEVQLLVKELRRIILLWDELWLGTLAQHHSEINKRQQQLELEIEKVFSNSHLSHEEKMSLVTEKHRIIIKPIIFILEQLYDITSIEPETPHEKNFQEQYLDLIVDTLRKLKNPDNSDKPQESWQLLKELQTRFQQKAHKKTSYSLRMQEISPVLANMRNTVISMPGLIGSSKTRVTISHLSNHVSILPTKTKPKKLVFYGSDGQTYTYLFKGLEDLHLDERIMQFLTITNTMMARNNEESENNLYRARYYSVIPLGPRSGLISWVDGTTPVFALYKRWQHREASKQNTKSGNSCTTVLRPSELYYNKLNPLLQEHGVKNIENRKEWPLVVLKQVLDELMKETPSNLLANELWCHAINAATWWQMVRRYSYSVAVMSMIGYIIGLGDRHLDNVLIDLSSGDVVHIDYNVCFEKGKALRVPEKVPFRLTPNIRDALGVTGVEGFPVGYHYYYHLRN</sequence>
<evidence type="ECO:0000256" key="9">
    <source>
        <dbReference type="ARBA" id="ARBA00048679"/>
    </source>
</evidence>
<dbReference type="GO" id="GO:0031932">
    <property type="term" value="C:TORC2 complex"/>
    <property type="evidence" value="ECO:0007669"/>
    <property type="project" value="TreeGrafter"/>
</dbReference>
<dbReference type="InterPro" id="IPR050517">
    <property type="entry name" value="DDR_Repair_Kinase"/>
</dbReference>
<organism evidence="13 14">
    <name type="scientific">Popillia japonica</name>
    <name type="common">Japanese beetle</name>
    <dbReference type="NCBI Taxonomy" id="7064"/>
    <lineage>
        <taxon>Eukaryota</taxon>
        <taxon>Metazoa</taxon>
        <taxon>Ecdysozoa</taxon>
        <taxon>Arthropoda</taxon>
        <taxon>Hexapoda</taxon>
        <taxon>Insecta</taxon>
        <taxon>Pterygota</taxon>
        <taxon>Neoptera</taxon>
        <taxon>Endopterygota</taxon>
        <taxon>Coleoptera</taxon>
        <taxon>Polyphaga</taxon>
        <taxon>Scarabaeiformia</taxon>
        <taxon>Scarabaeidae</taxon>
        <taxon>Rutelinae</taxon>
        <taxon>Popillia</taxon>
    </lineage>
</organism>
<feature type="domain" description="FAT" evidence="12">
    <location>
        <begin position="1309"/>
        <end position="1708"/>
    </location>
</feature>
<dbReference type="InterPro" id="IPR014009">
    <property type="entry name" value="PIK_FAT"/>
</dbReference>
<keyword evidence="3" id="KW-0723">Serine/threonine-protein kinase</keyword>
<evidence type="ECO:0000256" key="5">
    <source>
        <dbReference type="ARBA" id="ARBA00022741"/>
    </source>
</evidence>
<keyword evidence="14" id="KW-1185">Reference proteome</keyword>
<dbReference type="PROSITE" id="PS50290">
    <property type="entry name" value="PI3_4_KINASE_3"/>
    <property type="match status" value="1"/>
</dbReference>
<evidence type="ECO:0000256" key="4">
    <source>
        <dbReference type="ARBA" id="ARBA00022679"/>
    </source>
</evidence>
<evidence type="ECO:0000256" key="8">
    <source>
        <dbReference type="ARBA" id="ARBA00047899"/>
    </source>
</evidence>
<protein>
    <recommendedName>
        <fullName evidence="2">non-specific serine/threonine protein kinase</fullName>
        <ecNumber evidence="2">2.7.11.1</ecNumber>
    </recommendedName>
</protein>
<evidence type="ECO:0000259" key="12">
    <source>
        <dbReference type="PROSITE" id="PS51189"/>
    </source>
</evidence>
<dbReference type="GO" id="GO:0016242">
    <property type="term" value="P:negative regulation of macroautophagy"/>
    <property type="evidence" value="ECO:0007669"/>
    <property type="project" value="TreeGrafter"/>
</dbReference>
<dbReference type="PROSITE" id="PS00916">
    <property type="entry name" value="PI3_4_KINASE_2"/>
    <property type="match status" value="1"/>
</dbReference>
<feature type="region of interest" description="Disordered" evidence="10">
    <location>
        <begin position="1726"/>
        <end position="1748"/>
    </location>
</feature>
<evidence type="ECO:0000259" key="11">
    <source>
        <dbReference type="PROSITE" id="PS50290"/>
    </source>
</evidence>
<comment type="similarity">
    <text evidence="1">Belongs to the PI3/PI4-kinase family.</text>
</comment>
<keyword evidence="7" id="KW-0067">ATP-binding</keyword>
<dbReference type="InterPro" id="IPR031559">
    <property type="entry name" value="SMG1"/>
</dbReference>
<dbReference type="GO" id="GO:0005524">
    <property type="term" value="F:ATP binding"/>
    <property type="evidence" value="ECO:0007669"/>
    <property type="project" value="UniProtKB-KW"/>
</dbReference>
<evidence type="ECO:0000256" key="7">
    <source>
        <dbReference type="ARBA" id="ARBA00022840"/>
    </source>
</evidence>
<dbReference type="InterPro" id="IPR018936">
    <property type="entry name" value="PI3/4_kinase_CS"/>
</dbReference>
<dbReference type="GO" id="GO:0000184">
    <property type="term" value="P:nuclear-transcribed mRNA catabolic process, nonsense-mediated decay"/>
    <property type="evidence" value="ECO:0007669"/>
    <property type="project" value="InterPro"/>
</dbReference>
<dbReference type="SMART" id="SM01345">
    <property type="entry name" value="Rapamycin_bind"/>
    <property type="match status" value="1"/>
</dbReference>
<dbReference type="InterPro" id="IPR000403">
    <property type="entry name" value="PI3/4_kinase_cat_dom"/>
</dbReference>
<feature type="compositionally biased region" description="Polar residues" evidence="10">
    <location>
        <begin position="1"/>
        <end position="21"/>
    </location>
</feature>
<keyword evidence="4" id="KW-0808">Transferase</keyword>
<feature type="domain" description="PI3K/PI4K catalytic" evidence="11">
    <location>
        <begin position="1953"/>
        <end position="2227"/>
    </location>
</feature>
<dbReference type="EC" id="2.7.11.1" evidence="2"/>
<feature type="compositionally biased region" description="Acidic residues" evidence="10">
    <location>
        <begin position="1733"/>
        <end position="1747"/>
    </location>
</feature>
<dbReference type="Pfam" id="PF00454">
    <property type="entry name" value="PI3_PI4_kinase"/>
    <property type="match status" value="1"/>
</dbReference>
<dbReference type="PANTHER" id="PTHR11139:SF119">
    <property type="entry name" value="SERINE_THREONINE-PROTEIN KINASE SMG1"/>
    <property type="match status" value="1"/>
</dbReference>
<comment type="catalytic activity">
    <reaction evidence="8">
        <text>L-threonyl-[protein] + ATP = O-phospho-L-threonyl-[protein] + ADP + H(+)</text>
        <dbReference type="Rhea" id="RHEA:46608"/>
        <dbReference type="Rhea" id="RHEA-COMP:11060"/>
        <dbReference type="Rhea" id="RHEA-COMP:11605"/>
        <dbReference type="ChEBI" id="CHEBI:15378"/>
        <dbReference type="ChEBI" id="CHEBI:30013"/>
        <dbReference type="ChEBI" id="CHEBI:30616"/>
        <dbReference type="ChEBI" id="CHEBI:61977"/>
        <dbReference type="ChEBI" id="CHEBI:456216"/>
        <dbReference type="EC" id="2.7.11.1"/>
    </reaction>
</comment>
<dbReference type="Proteomes" id="UP001458880">
    <property type="component" value="Unassembled WGS sequence"/>
</dbReference>
<dbReference type="GO" id="GO:0005634">
    <property type="term" value="C:nucleus"/>
    <property type="evidence" value="ECO:0007669"/>
    <property type="project" value="TreeGrafter"/>
</dbReference>
<dbReference type="InterPro" id="IPR016024">
    <property type="entry name" value="ARM-type_fold"/>
</dbReference>
<evidence type="ECO:0000256" key="2">
    <source>
        <dbReference type="ARBA" id="ARBA00012513"/>
    </source>
</evidence>
<dbReference type="CDD" id="cd05170">
    <property type="entry name" value="PIKKc_SMG1"/>
    <property type="match status" value="1"/>
</dbReference>
<dbReference type="GO" id="GO:0004674">
    <property type="term" value="F:protein serine/threonine kinase activity"/>
    <property type="evidence" value="ECO:0007669"/>
    <property type="project" value="UniProtKB-KW"/>
</dbReference>
<dbReference type="GO" id="GO:0031929">
    <property type="term" value="P:TOR signaling"/>
    <property type="evidence" value="ECO:0007669"/>
    <property type="project" value="TreeGrafter"/>
</dbReference>
<dbReference type="FunFam" id="3.30.1010.10:FF:000010">
    <property type="entry name" value="serine/threonine-protein kinase SMG1 isoform X1"/>
    <property type="match status" value="1"/>
</dbReference>
<dbReference type="InterPro" id="IPR036940">
    <property type="entry name" value="PI3/4_kinase_cat_sf"/>
</dbReference>
<evidence type="ECO:0000313" key="13">
    <source>
        <dbReference type="EMBL" id="KAK9695390.1"/>
    </source>
</evidence>
<keyword evidence="6 13" id="KW-0418">Kinase</keyword>
<evidence type="ECO:0000256" key="6">
    <source>
        <dbReference type="ARBA" id="ARBA00022777"/>
    </source>
</evidence>
<dbReference type="GO" id="GO:0031931">
    <property type="term" value="C:TORC1 complex"/>
    <property type="evidence" value="ECO:0007669"/>
    <property type="project" value="TreeGrafter"/>
</dbReference>
<accession>A0AAW1IZ90</accession>
<evidence type="ECO:0000256" key="1">
    <source>
        <dbReference type="ARBA" id="ARBA00011031"/>
    </source>
</evidence>
<gene>
    <name evidence="13" type="ORF">QE152_g32591</name>
</gene>
<comment type="catalytic activity">
    <reaction evidence="9">
        <text>L-seryl-[protein] + ATP = O-phospho-L-seryl-[protein] + ADP + H(+)</text>
        <dbReference type="Rhea" id="RHEA:17989"/>
        <dbReference type="Rhea" id="RHEA-COMP:9863"/>
        <dbReference type="Rhea" id="RHEA-COMP:11604"/>
        <dbReference type="ChEBI" id="CHEBI:15378"/>
        <dbReference type="ChEBI" id="CHEBI:29999"/>
        <dbReference type="ChEBI" id="CHEBI:30616"/>
        <dbReference type="ChEBI" id="CHEBI:83421"/>
        <dbReference type="ChEBI" id="CHEBI:456216"/>
        <dbReference type="EC" id="2.7.11.1"/>
    </reaction>
</comment>
<dbReference type="SUPFAM" id="SSF48371">
    <property type="entry name" value="ARM repeat"/>
    <property type="match status" value="1"/>
</dbReference>
<feature type="compositionally biased region" description="Basic and acidic residues" evidence="10">
    <location>
        <begin position="60"/>
        <end position="74"/>
    </location>
</feature>
<dbReference type="Gene3D" id="1.10.1070.11">
    <property type="entry name" value="Phosphatidylinositol 3-/4-kinase, catalytic domain"/>
    <property type="match status" value="1"/>
</dbReference>
<name>A0AAW1IZ90_POPJA</name>
<dbReference type="EMBL" id="JASPKY010000482">
    <property type="protein sequence ID" value="KAK9695390.1"/>
    <property type="molecule type" value="Genomic_DNA"/>
</dbReference>
<feature type="region of interest" description="Disordered" evidence="10">
    <location>
        <begin position="1"/>
        <end position="85"/>
    </location>
</feature>
<evidence type="ECO:0000256" key="10">
    <source>
        <dbReference type="SAM" id="MobiDB-lite"/>
    </source>
</evidence>
<dbReference type="GO" id="GO:0005737">
    <property type="term" value="C:cytoplasm"/>
    <property type="evidence" value="ECO:0007669"/>
    <property type="project" value="TreeGrafter"/>
</dbReference>
<keyword evidence="5" id="KW-0547">Nucleotide-binding</keyword>
<evidence type="ECO:0000313" key="14">
    <source>
        <dbReference type="Proteomes" id="UP001458880"/>
    </source>
</evidence>
<proteinExistence type="inferred from homology"/>
<evidence type="ECO:0000256" key="3">
    <source>
        <dbReference type="ARBA" id="ARBA00022527"/>
    </source>
</evidence>
<comment type="caution">
    <text evidence="13">The sequence shown here is derived from an EMBL/GenBank/DDBJ whole genome shotgun (WGS) entry which is preliminary data.</text>
</comment>
<dbReference type="PANTHER" id="PTHR11139">
    <property type="entry name" value="ATAXIA TELANGIECTASIA MUTATED ATM -RELATED"/>
    <property type="match status" value="1"/>
</dbReference>
<dbReference type="PROSITE" id="PS51189">
    <property type="entry name" value="FAT"/>
    <property type="match status" value="1"/>
</dbReference>